<name>A0A2T7PTC5_POMCA</name>
<evidence type="ECO:0000313" key="4">
    <source>
        <dbReference type="Proteomes" id="UP000245119"/>
    </source>
</evidence>
<dbReference type="EMBL" id="PZQS01000002">
    <property type="protein sequence ID" value="PVD36637.1"/>
    <property type="molecule type" value="Genomic_DNA"/>
</dbReference>
<evidence type="ECO:0000256" key="2">
    <source>
        <dbReference type="SAM" id="SignalP"/>
    </source>
</evidence>
<dbReference type="OrthoDB" id="6153198at2759"/>
<protein>
    <submittedName>
        <fullName evidence="3">Uncharacterized protein</fullName>
    </submittedName>
</protein>
<feature type="transmembrane region" description="Helical" evidence="1">
    <location>
        <begin position="74"/>
        <end position="96"/>
    </location>
</feature>
<evidence type="ECO:0000313" key="3">
    <source>
        <dbReference type="EMBL" id="PVD36637.1"/>
    </source>
</evidence>
<keyword evidence="1" id="KW-1133">Transmembrane helix</keyword>
<keyword evidence="1" id="KW-0812">Transmembrane</keyword>
<keyword evidence="4" id="KW-1185">Reference proteome</keyword>
<keyword evidence="1" id="KW-0472">Membrane</keyword>
<feature type="signal peptide" evidence="2">
    <location>
        <begin position="1"/>
        <end position="16"/>
    </location>
</feature>
<dbReference type="Proteomes" id="UP000245119">
    <property type="component" value="Linkage Group LG2"/>
</dbReference>
<keyword evidence="2" id="KW-0732">Signal</keyword>
<reference evidence="3 4" key="1">
    <citation type="submission" date="2018-04" db="EMBL/GenBank/DDBJ databases">
        <title>The genome of golden apple snail Pomacea canaliculata provides insight into stress tolerance and invasive adaptation.</title>
        <authorList>
            <person name="Liu C."/>
            <person name="Liu B."/>
            <person name="Ren Y."/>
            <person name="Zhang Y."/>
            <person name="Wang H."/>
            <person name="Li S."/>
            <person name="Jiang F."/>
            <person name="Yin L."/>
            <person name="Zhang G."/>
            <person name="Qian W."/>
            <person name="Fan W."/>
        </authorList>
    </citation>
    <scope>NUCLEOTIDE SEQUENCE [LARGE SCALE GENOMIC DNA]</scope>
    <source>
        <strain evidence="3">SZHN2017</strain>
        <tissue evidence="3">Muscle</tissue>
    </source>
</reference>
<proteinExistence type="predicted"/>
<gene>
    <name evidence="3" type="ORF">C0Q70_03623</name>
</gene>
<dbReference type="AlphaFoldDB" id="A0A2T7PTC5"/>
<organism evidence="3 4">
    <name type="scientific">Pomacea canaliculata</name>
    <name type="common">Golden apple snail</name>
    <dbReference type="NCBI Taxonomy" id="400727"/>
    <lineage>
        <taxon>Eukaryota</taxon>
        <taxon>Metazoa</taxon>
        <taxon>Spiralia</taxon>
        <taxon>Lophotrochozoa</taxon>
        <taxon>Mollusca</taxon>
        <taxon>Gastropoda</taxon>
        <taxon>Caenogastropoda</taxon>
        <taxon>Architaenioglossa</taxon>
        <taxon>Ampullarioidea</taxon>
        <taxon>Ampullariidae</taxon>
        <taxon>Pomacea</taxon>
    </lineage>
</organism>
<evidence type="ECO:0000256" key="1">
    <source>
        <dbReference type="SAM" id="Phobius"/>
    </source>
</evidence>
<comment type="caution">
    <text evidence="3">The sequence shown here is derived from an EMBL/GenBank/DDBJ whole genome shotgun (WGS) entry which is preliminary data.</text>
</comment>
<sequence length="270" mass="29542">MKCLIVFAIICAVALAQREGGLERFIGEEVRAIIRANPSITLADCTAKCDAVFALDVPRDEEVTDRDCARECRIIHLTVAMKCLIVFAVVCVVALAQREGGLERFIGEEVRAIIRANPSITLADCTAKCDAVFALDVPRDEEITDRDCARECRILVFLLHTDVSPGTKLMLSAIFMSAKVLPATCRTCNLYTLNAAFSEVPKTRLVRDQVHALLQATPTLSVADCTAKCDAVFALDVPREEELTDQDCARECQRQIHGEPTGPPRASHGP</sequence>
<accession>A0A2T7PTC5</accession>
<feature type="chain" id="PRO_5015582530" evidence="2">
    <location>
        <begin position="17"/>
        <end position="270"/>
    </location>
</feature>